<accession>A0ABU9YUG1</accession>
<keyword evidence="8 16" id="KW-0675">Receptor</keyword>
<organism evidence="16 17">
    <name type="scientific">Uliginosibacterium sediminicola</name>
    <dbReference type="NCBI Taxonomy" id="2024550"/>
    <lineage>
        <taxon>Bacteria</taxon>
        <taxon>Pseudomonadati</taxon>
        <taxon>Pseudomonadota</taxon>
        <taxon>Betaproteobacteria</taxon>
        <taxon>Rhodocyclales</taxon>
        <taxon>Zoogloeaceae</taxon>
        <taxon>Uliginosibacterium</taxon>
    </lineage>
</organism>
<proteinExistence type="inferred from homology"/>
<evidence type="ECO:0000259" key="14">
    <source>
        <dbReference type="Pfam" id="PF00593"/>
    </source>
</evidence>
<keyword evidence="17" id="KW-1185">Reference proteome</keyword>
<evidence type="ECO:0000256" key="4">
    <source>
        <dbReference type="ARBA" id="ARBA00022452"/>
    </source>
</evidence>
<evidence type="ECO:0000256" key="12">
    <source>
        <dbReference type="SAM" id="MobiDB-lite"/>
    </source>
</evidence>
<keyword evidence="9 10" id="KW-0998">Cell outer membrane</keyword>
<name>A0ABU9YUG1_9RHOO</name>
<dbReference type="EMBL" id="JBDIVE010000001">
    <property type="protein sequence ID" value="MEN3067368.1"/>
    <property type="molecule type" value="Genomic_DNA"/>
</dbReference>
<dbReference type="InterPro" id="IPR012910">
    <property type="entry name" value="Plug_dom"/>
</dbReference>
<dbReference type="Pfam" id="PF07715">
    <property type="entry name" value="Plug"/>
    <property type="match status" value="1"/>
</dbReference>
<dbReference type="Proteomes" id="UP001410394">
    <property type="component" value="Unassembled WGS sequence"/>
</dbReference>
<dbReference type="SUPFAM" id="SSF56935">
    <property type="entry name" value="Porins"/>
    <property type="match status" value="1"/>
</dbReference>
<keyword evidence="5 10" id="KW-0812">Transmembrane</keyword>
<dbReference type="InterPro" id="IPR010105">
    <property type="entry name" value="TonB_sidphr_rcpt"/>
</dbReference>
<dbReference type="PANTHER" id="PTHR32552">
    <property type="entry name" value="FERRICHROME IRON RECEPTOR-RELATED"/>
    <property type="match status" value="1"/>
</dbReference>
<evidence type="ECO:0000256" key="1">
    <source>
        <dbReference type="ARBA" id="ARBA00004571"/>
    </source>
</evidence>
<comment type="similarity">
    <text evidence="2 10 11">Belongs to the TonB-dependent receptor family.</text>
</comment>
<comment type="subcellular location">
    <subcellularLocation>
        <location evidence="1 10">Cell outer membrane</location>
        <topology evidence="1 10">Multi-pass membrane protein</topology>
    </subcellularLocation>
</comment>
<keyword evidence="3 10" id="KW-0813">Transport</keyword>
<feature type="signal peptide" evidence="13">
    <location>
        <begin position="1"/>
        <end position="22"/>
    </location>
</feature>
<evidence type="ECO:0000313" key="17">
    <source>
        <dbReference type="Proteomes" id="UP001410394"/>
    </source>
</evidence>
<sequence length="695" mass="76056">MQKLMMTTLALSILGAPSLAQAEEELAPVVVRGKRSNADYRTDTSGSATRTDTPDAETPQSVRQVPRQLIEDAGAKRVEQAMDYVSGVTRQNSFGGLWDNYAIRGLAGNENTGLGFLVNGFAGNRGFNAPRDTANVERIEVLKGPISALYGSAEPGGSLNIVTKKPSFKSSNVLGFSLDNYGSTRGTLDSTGALSEDLAYRFNMAAEERDSQRDYNHSRRQLFAPALTWKAGDFTTVNYESEFLRQQAPLDRGIVAVNGRLDAMSDKTFLGEPGDGDVTVDNQTHQLSVEHEFSERWTAYLGVSYKHGTLQGYSTEASALQADQQTLRRQRRYRDYLSDDTTLQGQLIGKFDTGRIAHTLLLGFERYQFELDQTMLRINPSNGAPYAVNIYSPAYGQAQPTPLANTSTLEQQTGNAINVQDQLSLTPSWKLLIGARADQFLQRIENRRNGSLTRQAHDAVTPRIGVVKLLSDQFSLYANASQSFRPNAGTDVGGNSFAPEKGKSFETGLKFASADQRLSATTALFDIRKRNVLTADPLNSGFSMATGEVRSRGLEFDAAGRIGEAWRLSASYTYLDAEVLRDNSLARGTRLLNVPRNTASLLAVHEQAAGAEGKLGLGGGVVWVGRRAGDATASFDLPSYSTTRALSYWQINKRYRLSLDVDNLFDERYYSASYSSVWITPGSRRTVTLGLTAAL</sequence>
<comment type="caution">
    <text evidence="16">The sequence shown here is derived from an EMBL/GenBank/DDBJ whole genome shotgun (WGS) entry which is preliminary data.</text>
</comment>
<evidence type="ECO:0000259" key="15">
    <source>
        <dbReference type="Pfam" id="PF07715"/>
    </source>
</evidence>
<evidence type="ECO:0000256" key="6">
    <source>
        <dbReference type="ARBA" id="ARBA00023077"/>
    </source>
</evidence>
<dbReference type="PROSITE" id="PS52016">
    <property type="entry name" value="TONB_DEPENDENT_REC_3"/>
    <property type="match status" value="1"/>
</dbReference>
<dbReference type="RefSeq" id="WP_345918135.1">
    <property type="nucleotide sequence ID" value="NZ_JBDIVE010000001.1"/>
</dbReference>
<evidence type="ECO:0000256" key="8">
    <source>
        <dbReference type="ARBA" id="ARBA00023170"/>
    </source>
</evidence>
<dbReference type="Gene3D" id="2.170.130.10">
    <property type="entry name" value="TonB-dependent receptor, plug domain"/>
    <property type="match status" value="1"/>
</dbReference>
<keyword evidence="7 10" id="KW-0472">Membrane</keyword>
<keyword evidence="13" id="KW-0732">Signal</keyword>
<evidence type="ECO:0000256" key="7">
    <source>
        <dbReference type="ARBA" id="ARBA00023136"/>
    </source>
</evidence>
<evidence type="ECO:0000256" key="3">
    <source>
        <dbReference type="ARBA" id="ARBA00022448"/>
    </source>
</evidence>
<evidence type="ECO:0000256" key="10">
    <source>
        <dbReference type="PROSITE-ProRule" id="PRU01360"/>
    </source>
</evidence>
<feature type="domain" description="TonB-dependent receptor plug" evidence="15">
    <location>
        <begin position="56"/>
        <end position="157"/>
    </location>
</feature>
<dbReference type="InterPro" id="IPR037066">
    <property type="entry name" value="Plug_dom_sf"/>
</dbReference>
<evidence type="ECO:0000256" key="5">
    <source>
        <dbReference type="ARBA" id="ARBA00022692"/>
    </source>
</evidence>
<feature type="chain" id="PRO_5047339379" evidence="13">
    <location>
        <begin position="23"/>
        <end position="695"/>
    </location>
</feature>
<dbReference type="InterPro" id="IPR000531">
    <property type="entry name" value="Beta-barrel_TonB"/>
</dbReference>
<reference evidence="16 17" key="1">
    <citation type="journal article" date="2018" name="Int. J. Syst. Evol. Microbiol.">
        <title>Uliginosibacterium sediminicola sp. nov., isolated from freshwater sediment.</title>
        <authorList>
            <person name="Hwang W.M."/>
            <person name="Kim S.M."/>
            <person name="Kang K."/>
            <person name="Ahn T.Y."/>
        </authorList>
    </citation>
    <scope>NUCLEOTIDE SEQUENCE [LARGE SCALE GENOMIC DNA]</scope>
    <source>
        <strain evidence="16 17">M1-21</strain>
    </source>
</reference>
<feature type="domain" description="TonB-dependent receptor-like beta-barrel" evidence="14">
    <location>
        <begin position="229"/>
        <end position="664"/>
    </location>
</feature>
<evidence type="ECO:0000313" key="16">
    <source>
        <dbReference type="EMBL" id="MEN3067368.1"/>
    </source>
</evidence>
<dbReference type="Pfam" id="PF00593">
    <property type="entry name" value="TonB_dep_Rec_b-barrel"/>
    <property type="match status" value="1"/>
</dbReference>
<keyword evidence="4 10" id="KW-1134">Transmembrane beta strand</keyword>
<evidence type="ECO:0000256" key="2">
    <source>
        <dbReference type="ARBA" id="ARBA00009810"/>
    </source>
</evidence>
<dbReference type="PANTHER" id="PTHR32552:SF90">
    <property type="entry name" value="METAL-PSEUDOPALINE RECEPTOR CNTO"/>
    <property type="match status" value="1"/>
</dbReference>
<evidence type="ECO:0000256" key="13">
    <source>
        <dbReference type="SAM" id="SignalP"/>
    </source>
</evidence>
<protein>
    <submittedName>
        <fullName evidence="16">TonB-dependent siderophore receptor</fullName>
    </submittedName>
</protein>
<dbReference type="Gene3D" id="2.40.170.20">
    <property type="entry name" value="TonB-dependent receptor, beta-barrel domain"/>
    <property type="match status" value="1"/>
</dbReference>
<dbReference type="CDD" id="cd01347">
    <property type="entry name" value="ligand_gated_channel"/>
    <property type="match status" value="1"/>
</dbReference>
<feature type="region of interest" description="Disordered" evidence="12">
    <location>
        <begin position="37"/>
        <end position="63"/>
    </location>
</feature>
<keyword evidence="6 11" id="KW-0798">TonB box</keyword>
<dbReference type="InterPro" id="IPR036942">
    <property type="entry name" value="Beta-barrel_TonB_sf"/>
</dbReference>
<dbReference type="NCBIfam" id="TIGR01783">
    <property type="entry name" value="TonB-siderophor"/>
    <property type="match status" value="1"/>
</dbReference>
<evidence type="ECO:0000256" key="9">
    <source>
        <dbReference type="ARBA" id="ARBA00023237"/>
    </source>
</evidence>
<dbReference type="InterPro" id="IPR039426">
    <property type="entry name" value="TonB-dep_rcpt-like"/>
</dbReference>
<evidence type="ECO:0000256" key="11">
    <source>
        <dbReference type="RuleBase" id="RU003357"/>
    </source>
</evidence>
<gene>
    <name evidence="16" type="ORF">ABDB84_02685</name>
</gene>